<feature type="region of interest" description="Disordered" evidence="1">
    <location>
        <begin position="150"/>
        <end position="177"/>
    </location>
</feature>
<dbReference type="SUPFAM" id="SSF51971">
    <property type="entry name" value="Nucleotide-binding domain"/>
    <property type="match status" value="1"/>
</dbReference>
<evidence type="ECO:0008006" key="4">
    <source>
        <dbReference type="Google" id="ProtNLM"/>
    </source>
</evidence>
<dbReference type="InterPro" id="IPR053275">
    <property type="entry name" value="Agnestin_monoxygenase"/>
</dbReference>
<name>A0A0D2VN03_CAPO3</name>
<evidence type="ECO:0000313" key="2">
    <source>
        <dbReference type="EMBL" id="KJE91582.1"/>
    </source>
</evidence>
<keyword evidence="3" id="KW-1185">Reference proteome</keyword>
<dbReference type="InParanoid" id="A0A0D2VN03"/>
<sequence>MADYSGGDGSTAADLSAQTWTVVGAGPAGVLMVGQLLRAGVAPDHLYWVDLAFKGGAMGEHYRGVPSNSKTIIYRWVLERMGHSACADCKAMLDAAEVFPPLALVGNFLACMTKEYEARGVRCIRDQVASTSRSAVTSASNANAAQEQLLAKKQLAQSQQSQTPGSLPPSPDPNASAITMPIAVASAAGGSVPTSRATSPTHRDVNEIVSLAVNASGELVVSSSTPRSAHSRTTFSWNVSTASGQQWHSDVVVVATGATPRSRWIAVGGKTVEVPSDKLVSLIECLNKESLAALLAPLSGTAEAPRKPTIGIVGNSHTAYLVAMFLVELGAAVRIYAREPGSVYVTPLQGLTDLEYYMSDGLKGPVAHFVLNGNRIPGVACDSPSQVEVFTGEDGIASLLECDRVLLAIGFEQRPPQGPPSRLCRRQSAVCRPVVVPERRCRHCHRVTEHMQ</sequence>
<protein>
    <recommendedName>
        <fullName evidence="4">FAD/NAD(P)-binding domain-containing protein</fullName>
    </recommendedName>
</protein>
<evidence type="ECO:0000256" key="1">
    <source>
        <dbReference type="SAM" id="MobiDB-lite"/>
    </source>
</evidence>
<dbReference type="PANTHER" id="PTHR38688:SF1">
    <property type="entry name" value="FAD_NAD(P)-BINDING DOMAIN-CONTAINING PROTEIN"/>
    <property type="match status" value="1"/>
</dbReference>
<accession>A0A0D2VN03</accession>
<dbReference type="PANTHER" id="PTHR38688">
    <property type="entry name" value="PYR_REDOX_2 DOMAIN-CONTAINING PROTEIN"/>
    <property type="match status" value="1"/>
</dbReference>
<dbReference type="Proteomes" id="UP000008743">
    <property type="component" value="Unassembled WGS sequence"/>
</dbReference>
<dbReference type="OrthoDB" id="432536at2759"/>
<dbReference type="Gene3D" id="3.50.50.60">
    <property type="entry name" value="FAD/NAD(P)-binding domain"/>
    <property type="match status" value="2"/>
</dbReference>
<reference evidence="3" key="1">
    <citation type="submission" date="2011-02" db="EMBL/GenBank/DDBJ databases">
        <title>The Genome Sequence of Capsaspora owczarzaki ATCC 30864.</title>
        <authorList>
            <person name="Russ C."/>
            <person name="Cuomo C."/>
            <person name="Burger G."/>
            <person name="Gray M.W."/>
            <person name="Holland P.W.H."/>
            <person name="King N."/>
            <person name="Lang F.B.F."/>
            <person name="Roger A.J."/>
            <person name="Ruiz-Trillo I."/>
            <person name="Young S.K."/>
            <person name="Zeng Q."/>
            <person name="Gargeya S."/>
            <person name="Alvarado L."/>
            <person name="Berlin A."/>
            <person name="Chapman S.B."/>
            <person name="Chen Z."/>
            <person name="Freedman E."/>
            <person name="Gellesch M."/>
            <person name="Goldberg J."/>
            <person name="Griggs A."/>
            <person name="Gujja S."/>
            <person name="Heilman E."/>
            <person name="Heiman D."/>
            <person name="Howarth C."/>
            <person name="Mehta T."/>
            <person name="Neiman D."/>
            <person name="Pearson M."/>
            <person name="Roberts A."/>
            <person name="Saif S."/>
            <person name="Shea T."/>
            <person name="Shenoy N."/>
            <person name="Sisk P."/>
            <person name="Stolte C."/>
            <person name="Sykes S."/>
            <person name="White J."/>
            <person name="Yandava C."/>
            <person name="Haas B."/>
            <person name="Nusbaum C."/>
            <person name="Birren B."/>
        </authorList>
    </citation>
    <scope>NUCLEOTIDE SEQUENCE</scope>
    <source>
        <strain evidence="3">ATCC 30864</strain>
    </source>
</reference>
<evidence type="ECO:0000313" key="3">
    <source>
        <dbReference type="Proteomes" id="UP000008743"/>
    </source>
</evidence>
<dbReference type="RefSeq" id="XP_004349454.2">
    <property type="nucleotide sequence ID" value="XM_004349404.2"/>
</dbReference>
<dbReference type="InterPro" id="IPR036188">
    <property type="entry name" value="FAD/NAD-bd_sf"/>
</dbReference>
<dbReference type="AlphaFoldDB" id="A0A0D2VN03"/>
<gene>
    <name evidence="2" type="ORF">CAOG_002704</name>
</gene>
<organism evidence="2 3">
    <name type="scientific">Capsaspora owczarzaki (strain ATCC 30864)</name>
    <dbReference type="NCBI Taxonomy" id="595528"/>
    <lineage>
        <taxon>Eukaryota</taxon>
        <taxon>Filasterea</taxon>
        <taxon>Capsaspora</taxon>
    </lineage>
</organism>
<proteinExistence type="predicted"/>
<feature type="compositionally biased region" description="Low complexity" evidence="1">
    <location>
        <begin position="150"/>
        <end position="162"/>
    </location>
</feature>
<dbReference type="EMBL" id="KE346362">
    <property type="protein sequence ID" value="KJE91582.1"/>
    <property type="molecule type" value="Genomic_DNA"/>
</dbReference>